<dbReference type="NCBIfam" id="TIGR00369">
    <property type="entry name" value="unchar_dom_1"/>
    <property type="match status" value="1"/>
</dbReference>
<dbReference type="Gene3D" id="3.10.129.10">
    <property type="entry name" value="Hotdog Thioesterase"/>
    <property type="match status" value="2"/>
</dbReference>
<dbReference type="CDD" id="cd03443">
    <property type="entry name" value="PaaI_thioesterase"/>
    <property type="match status" value="1"/>
</dbReference>
<dbReference type="GO" id="GO:0005829">
    <property type="term" value="C:cytosol"/>
    <property type="evidence" value="ECO:0007669"/>
    <property type="project" value="TreeGrafter"/>
</dbReference>
<evidence type="ECO:0000259" key="3">
    <source>
        <dbReference type="Pfam" id="PF03061"/>
    </source>
</evidence>
<dbReference type="STRING" id="1068978.AMETH_4549"/>
<evidence type="ECO:0000313" key="4">
    <source>
        <dbReference type="EMBL" id="AIJ24641.1"/>
    </source>
</evidence>
<dbReference type="SUPFAM" id="SSF54637">
    <property type="entry name" value="Thioesterase/thiol ester dehydrase-isomerase"/>
    <property type="match status" value="2"/>
</dbReference>
<dbReference type="RefSeq" id="WP_026153275.1">
    <property type="nucleotide sequence ID" value="NZ_AQUL01000001.1"/>
</dbReference>
<comment type="similarity">
    <text evidence="1">Belongs to the thioesterase PaaI family.</text>
</comment>
<dbReference type="InterPro" id="IPR006683">
    <property type="entry name" value="Thioestr_dom"/>
</dbReference>
<evidence type="ECO:0000313" key="5">
    <source>
        <dbReference type="Proteomes" id="UP000062973"/>
    </source>
</evidence>
<evidence type="ECO:0000256" key="2">
    <source>
        <dbReference type="ARBA" id="ARBA00022801"/>
    </source>
</evidence>
<dbReference type="PATRIC" id="fig|1068978.7.peg.4883"/>
<reference evidence="4 5" key="1">
    <citation type="submission" date="2014-07" db="EMBL/GenBank/DDBJ databases">
        <title>Whole Genome Sequence of the Amycolatopsis methanolica 239.</title>
        <authorList>
            <person name="Tang B."/>
        </authorList>
    </citation>
    <scope>NUCLEOTIDE SEQUENCE [LARGE SCALE GENOMIC DNA]</scope>
    <source>
        <strain evidence="4 5">239</strain>
    </source>
</reference>
<evidence type="ECO:0000256" key="1">
    <source>
        <dbReference type="ARBA" id="ARBA00008324"/>
    </source>
</evidence>
<dbReference type="PANTHER" id="PTHR43240:SF5">
    <property type="entry name" value="1,4-DIHYDROXY-2-NAPHTHOYL-COA THIOESTERASE 1"/>
    <property type="match status" value="1"/>
</dbReference>
<dbReference type="eggNOG" id="COG2050">
    <property type="taxonomic scope" value="Bacteria"/>
</dbReference>
<keyword evidence="2" id="KW-0378">Hydrolase</keyword>
<dbReference type="PANTHER" id="PTHR43240">
    <property type="entry name" value="1,4-DIHYDROXY-2-NAPHTHOYL-COA THIOESTERASE 1"/>
    <property type="match status" value="1"/>
</dbReference>
<dbReference type="Proteomes" id="UP000062973">
    <property type="component" value="Chromosome"/>
</dbReference>
<dbReference type="OrthoDB" id="3572167at2"/>
<dbReference type="InterPro" id="IPR029069">
    <property type="entry name" value="HotDog_dom_sf"/>
</dbReference>
<dbReference type="Pfam" id="PF03061">
    <property type="entry name" value="4HBT"/>
    <property type="match status" value="1"/>
</dbReference>
<name>A0A076N0N6_AMYME</name>
<dbReference type="EMBL" id="CP009110">
    <property type="protein sequence ID" value="AIJ24641.1"/>
    <property type="molecule type" value="Genomic_DNA"/>
</dbReference>
<proteinExistence type="inferred from homology"/>
<dbReference type="GO" id="GO:0061522">
    <property type="term" value="F:1,4-dihydroxy-2-naphthoyl-CoA thioesterase activity"/>
    <property type="evidence" value="ECO:0007669"/>
    <property type="project" value="TreeGrafter"/>
</dbReference>
<gene>
    <name evidence="4" type="ORF">AMETH_4549</name>
</gene>
<dbReference type="AlphaFoldDB" id="A0A076N0N6"/>
<accession>A0A076N0N6</accession>
<dbReference type="KEGG" id="amq:AMETH_4549"/>
<keyword evidence="5" id="KW-1185">Reference proteome</keyword>
<feature type="domain" description="Thioesterase" evidence="3">
    <location>
        <begin position="174"/>
        <end position="247"/>
    </location>
</feature>
<dbReference type="InterPro" id="IPR003736">
    <property type="entry name" value="PAAI_dom"/>
</dbReference>
<protein>
    <recommendedName>
        <fullName evidence="3">Thioesterase domain-containing protein</fullName>
    </recommendedName>
</protein>
<dbReference type="HOGENOM" id="CLU_074322_0_0_11"/>
<organism evidence="4 5">
    <name type="scientific">Amycolatopsis methanolica 239</name>
    <dbReference type="NCBI Taxonomy" id="1068978"/>
    <lineage>
        <taxon>Bacteria</taxon>
        <taxon>Bacillati</taxon>
        <taxon>Actinomycetota</taxon>
        <taxon>Actinomycetes</taxon>
        <taxon>Pseudonocardiales</taxon>
        <taxon>Pseudonocardiaceae</taxon>
        <taxon>Amycolatopsis</taxon>
        <taxon>Amycolatopsis methanolica group</taxon>
    </lineage>
</organism>
<sequence>MTVPVTDRDAECHRGVVERRLGVVGCRAGGGGRRAILRMPDYPGQRIVALAVLADHVMGEAFYLAAPPGRWALTTELAVDVLAPLPWPDREVSAAARILCCDARGGFGTCEVTGGDGAVLATASTRLQYVAARAGAGPLPDAAPPDAALDVRAWADDGTGRAELRHPQHWSNNYGVLHGGVWAGITELAAAAVFARDGRLRTAHLHVRYLRSAEPGGPVRAEARPVHLGRSFGVLEVDGTDGTGQRCVTATVTGRRDGGVAP</sequence>